<gene>
    <name evidence="2" type="ORF">CYL18_04125</name>
</gene>
<dbReference type="AlphaFoldDB" id="A0A2S7N4V8"/>
<evidence type="ECO:0000313" key="2">
    <source>
        <dbReference type="EMBL" id="PQD97069.1"/>
    </source>
</evidence>
<protein>
    <recommendedName>
        <fullName evidence="4">Lipocalin-like domain-containing protein</fullName>
    </recommendedName>
</protein>
<comment type="caution">
    <text evidence="2">The sequence shown here is derived from an EMBL/GenBank/DDBJ whole genome shotgun (WGS) entry which is preliminary data.</text>
</comment>
<proteinExistence type="predicted"/>
<feature type="chain" id="PRO_5039056344" description="Lipocalin-like domain-containing protein" evidence="1">
    <location>
        <begin position="22"/>
        <end position="145"/>
    </location>
</feature>
<evidence type="ECO:0008006" key="4">
    <source>
        <dbReference type="Google" id="ProtNLM"/>
    </source>
</evidence>
<evidence type="ECO:0000256" key="1">
    <source>
        <dbReference type="SAM" id="SignalP"/>
    </source>
</evidence>
<accession>A0A2S7N4V8</accession>
<evidence type="ECO:0000313" key="3">
    <source>
        <dbReference type="Proteomes" id="UP000239663"/>
    </source>
</evidence>
<dbReference type="OrthoDB" id="3174999at2"/>
<organism evidence="2 3">
    <name type="scientific">Pradoshia eiseniae</name>
    <dbReference type="NCBI Taxonomy" id="2064768"/>
    <lineage>
        <taxon>Bacteria</taxon>
        <taxon>Bacillati</taxon>
        <taxon>Bacillota</taxon>
        <taxon>Bacilli</taxon>
        <taxon>Bacillales</taxon>
        <taxon>Bacillaceae</taxon>
        <taxon>Pradoshia</taxon>
    </lineage>
</organism>
<name>A0A2S7N4V8_9BACI</name>
<dbReference type="Proteomes" id="UP000239663">
    <property type="component" value="Unassembled WGS sequence"/>
</dbReference>
<feature type="signal peptide" evidence="1">
    <location>
        <begin position="1"/>
        <end position="21"/>
    </location>
</feature>
<dbReference type="EMBL" id="PKOZ01000001">
    <property type="protein sequence ID" value="PQD97069.1"/>
    <property type="molecule type" value="Genomic_DNA"/>
</dbReference>
<dbReference type="RefSeq" id="WP_104848163.1">
    <property type="nucleotide sequence ID" value="NZ_PKOZ01000001.1"/>
</dbReference>
<dbReference type="PROSITE" id="PS51257">
    <property type="entry name" value="PROKAR_LIPOPROTEIN"/>
    <property type="match status" value="1"/>
</dbReference>
<reference evidence="2 3" key="1">
    <citation type="submission" date="2017-12" db="EMBL/GenBank/DDBJ databases">
        <title>Taxonomic description and draft genome of Pradoshia cofamensis Gen. nov., sp. nov., a thermotolerant bacillale isolated from anterior gut of earthworm Eisenia fetida.</title>
        <authorList>
            <person name="Saha T."/>
            <person name="Chakraborty R."/>
        </authorList>
    </citation>
    <scope>NUCLEOTIDE SEQUENCE [LARGE SCALE GENOMIC DNA]</scope>
    <source>
        <strain evidence="2 3">EAG3</strain>
    </source>
</reference>
<sequence>MKKLLPYALSLVMLLALTACSGNKESSEKENSQKPLDLSGEWIQTNSNSEDAWQEATITEDVIEINWISDNGDTKSLYWSGSFIAPTEAAESYSWTSKNDTSKTENALLASTAETKDFTYEDGILSYEASALGSTTVVKLERKSK</sequence>
<keyword evidence="1" id="KW-0732">Signal</keyword>
<keyword evidence="3" id="KW-1185">Reference proteome</keyword>